<evidence type="ECO:0008006" key="5">
    <source>
        <dbReference type="Google" id="ProtNLM"/>
    </source>
</evidence>
<feature type="coiled-coil region" evidence="1">
    <location>
        <begin position="59"/>
        <end position="86"/>
    </location>
</feature>
<dbReference type="EnsemblMetazoa" id="XM_020008760.1">
    <property type="protein sequence ID" value="XP_019864319.1"/>
    <property type="gene ID" value="LOC100640354"/>
</dbReference>
<dbReference type="Pfam" id="PF08647">
    <property type="entry name" value="BRE1"/>
    <property type="match status" value="1"/>
</dbReference>
<keyword evidence="1" id="KW-0175">Coiled coil</keyword>
<accession>A0A1X7VM09</accession>
<feature type="coiled-coil region" evidence="1">
    <location>
        <begin position="636"/>
        <end position="724"/>
    </location>
</feature>
<dbReference type="STRING" id="400682.A0A1X7VM09"/>
<feature type="compositionally biased region" description="Acidic residues" evidence="2">
    <location>
        <begin position="17"/>
        <end position="39"/>
    </location>
</feature>
<reference evidence="3" key="2">
    <citation type="submission" date="2017-05" db="UniProtKB">
        <authorList>
            <consortium name="EnsemblMetazoa"/>
        </authorList>
    </citation>
    <scope>IDENTIFICATION</scope>
</reference>
<organism evidence="3">
    <name type="scientific">Amphimedon queenslandica</name>
    <name type="common">Sponge</name>
    <dbReference type="NCBI Taxonomy" id="400682"/>
    <lineage>
        <taxon>Eukaryota</taxon>
        <taxon>Metazoa</taxon>
        <taxon>Porifera</taxon>
        <taxon>Demospongiae</taxon>
        <taxon>Heteroscleromorpha</taxon>
        <taxon>Haplosclerida</taxon>
        <taxon>Niphatidae</taxon>
        <taxon>Amphimedon</taxon>
    </lineage>
</organism>
<feature type="coiled-coil region" evidence="1">
    <location>
        <begin position="129"/>
        <end position="170"/>
    </location>
</feature>
<dbReference type="GO" id="GO:0035082">
    <property type="term" value="P:axoneme assembly"/>
    <property type="evidence" value="ECO:0007669"/>
    <property type="project" value="InterPro"/>
</dbReference>
<evidence type="ECO:0000256" key="1">
    <source>
        <dbReference type="SAM" id="Coils"/>
    </source>
</evidence>
<dbReference type="GO" id="GO:0005737">
    <property type="term" value="C:cytoplasm"/>
    <property type="evidence" value="ECO:0007669"/>
    <property type="project" value="TreeGrafter"/>
</dbReference>
<dbReference type="InterPro" id="IPR037386">
    <property type="entry name" value="CCDC40"/>
</dbReference>
<sequence length="914" mass="105750">MAAIPHQGMDVLAEENREGEDETEEEDQRESIDEDEDPSELVVLDPSHPLMERVQAALSEQLKKQNEKLEHEVLEKRESLKAAIKTREEIGVDLYGVQQQLARQQMLIEKEQDNHSAIIQVRHQKEQSMQNIQGMHQKMQEQLKQDEDHASNLRSEMENAAIRLNYLNEAHSTVQQDIALTVRATEKAVADVDRAQQDKLKQDLYLDRLTREVEQLEEKIALANMQCQAQAQETKAMKETLAEAAMELEALCFEKKKLMAQWNSSLVGMKRRDEAYFAMVTARNIQQQKIHSTNTEQENYKKSIVQEQEQNEQLTLILHKIETDISHVKRYIGQCETKTEAFKVEYMTYTRALQETEQALTAVTGECTMKSNEILALRTQIEREGLEKRRLEDAVMENMMQRLTMDKATQYSQKSLEKLRKSVQQLEMSIAIVDNEVSQAALEVSNVLSMLKRLEAALEESNDAIKTQNNEISKSEAEIGRNNALIERKQTQIDQMNKKIELKISKAGGGENLGPWEMRIDELQKQISDSLEVCGKMQQHWLRQQNELVKKTAEIDELVKMTDDLQKKELILSQKKIRLDDELTGEERSYVDVKKSIETLQKDMVRLNGLITGKKGEQHKLEQSNTLLEKDFISALKEAELEFIQLQVKLNQLHEEKERVTNSLLEAEHQIMLWERKIKLAKEMKDSVDSDAGQAEIKAMKAEIHRMQVRYSQLQRQQEAMIQEMEKAVYRRETIIQRNEAQSKSGKNKQTQGYLKKKIADTGRKIKQTQKDISNCERSIGATVKAQSDIMNEIQEREASCEALKDDKESLQQQLQETEKSKQMAMFELLYTQSQVKSLTAAKENKYRLLHKSSEARLADMQRQKEKLQSFWSVVQKIEKEELSQHPLLETLGAQIMTRLKRLQQEEPSTVTVS</sequence>
<reference evidence="4" key="1">
    <citation type="journal article" date="2010" name="Nature">
        <title>The Amphimedon queenslandica genome and the evolution of animal complexity.</title>
        <authorList>
            <person name="Srivastava M."/>
            <person name="Simakov O."/>
            <person name="Chapman J."/>
            <person name="Fahey B."/>
            <person name="Gauthier M.E."/>
            <person name="Mitros T."/>
            <person name="Richards G.S."/>
            <person name="Conaco C."/>
            <person name="Dacre M."/>
            <person name="Hellsten U."/>
            <person name="Larroux C."/>
            <person name="Putnam N.H."/>
            <person name="Stanke M."/>
            <person name="Adamska M."/>
            <person name="Darling A."/>
            <person name="Degnan S.M."/>
            <person name="Oakley T.H."/>
            <person name="Plachetzki D.C."/>
            <person name="Zhai Y."/>
            <person name="Adamski M."/>
            <person name="Calcino A."/>
            <person name="Cummins S.F."/>
            <person name="Goodstein D.M."/>
            <person name="Harris C."/>
            <person name="Jackson D.J."/>
            <person name="Leys S.P."/>
            <person name="Shu S."/>
            <person name="Woodcroft B.J."/>
            <person name="Vervoort M."/>
            <person name="Kosik K.S."/>
            <person name="Manning G."/>
            <person name="Degnan B.M."/>
            <person name="Rokhsar D.S."/>
        </authorList>
    </citation>
    <scope>NUCLEOTIDE SEQUENCE [LARGE SCALE GENOMIC DNA]</scope>
</reference>
<feature type="region of interest" description="Disordered" evidence="2">
    <location>
        <begin position="1"/>
        <end position="41"/>
    </location>
</feature>
<dbReference type="PANTHER" id="PTHR16275">
    <property type="entry name" value="COILED-COIL DOMAIN-CONTAINING PROTEIN 40"/>
    <property type="match status" value="1"/>
</dbReference>
<gene>
    <name evidence="3" type="primary">100640354</name>
</gene>
<dbReference type="OrthoDB" id="188741at2759"/>
<keyword evidence="4" id="KW-1185">Reference proteome</keyword>
<dbReference type="EnsemblMetazoa" id="Aqu2.1.40924_001">
    <property type="protein sequence ID" value="Aqu2.1.40924_001"/>
    <property type="gene ID" value="Aqu2.1.40924"/>
</dbReference>
<proteinExistence type="predicted"/>
<dbReference type="eggNOG" id="ENOG502QQ91">
    <property type="taxonomic scope" value="Eukaryota"/>
</dbReference>
<evidence type="ECO:0000256" key="2">
    <source>
        <dbReference type="SAM" id="MobiDB-lite"/>
    </source>
</evidence>
<dbReference type="OMA" id="RMQRIQK"/>
<evidence type="ECO:0000313" key="3">
    <source>
        <dbReference type="EnsemblMetazoa" id="Aqu2.1.40924_001"/>
    </source>
</evidence>
<evidence type="ECO:0000313" key="4">
    <source>
        <dbReference type="Proteomes" id="UP000007879"/>
    </source>
</evidence>
<feature type="coiled-coil region" evidence="1">
    <location>
        <begin position="416"/>
        <end position="506"/>
    </location>
</feature>
<name>A0A1X7VM09_AMPQE</name>
<dbReference type="InParanoid" id="A0A1X7VM09"/>
<feature type="coiled-coil region" evidence="1">
    <location>
        <begin position="199"/>
        <end position="251"/>
    </location>
</feature>
<dbReference type="AlphaFoldDB" id="A0A1X7VM09"/>
<dbReference type="KEGG" id="aqu:100640354"/>
<protein>
    <recommendedName>
        <fullName evidence="5">Coiled-coil domain-containing protein 40</fullName>
    </recommendedName>
</protein>
<dbReference type="PANTHER" id="PTHR16275:SF8">
    <property type="entry name" value="COILED-COIL DOMAIN-CONTAINING PROTEIN 40"/>
    <property type="match status" value="1"/>
</dbReference>
<dbReference type="Proteomes" id="UP000007879">
    <property type="component" value="Unassembled WGS sequence"/>
</dbReference>
<feature type="coiled-coil region" evidence="1">
    <location>
        <begin position="794"/>
        <end position="828"/>
    </location>
</feature>